<proteinExistence type="predicted"/>
<dbReference type="EMBL" id="CM000146">
    <property type="protein sequence ID" value="EAZ43909.1"/>
    <property type="molecule type" value="Genomic_DNA"/>
</dbReference>
<dbReference type="Proteomes" id="UP000007752">
    <property type="component" value="Chromosome 9"/>
</dbReference>
<gene>
    <name evidence="2" type="ORF">OsJ_28531</name>
</gene>
<dbReference type="AlphaFoldDB" id="A3BWH0"/>
<dbReference type="Gene3D" id="1.20.5.340">
    <property type="match status" value="1"/>
</dbReference>
<evidence type="ECO:0000313" key="2">
    <source>
        <dbReference type="EMBL" id="EAZ43909.1"/>
    </source>
</evidence>
<reference evidence="2" key="1">
    <citation type="journal article" date="2005" name="PLoS Biol.">
        <title>The genomes of Oryza sativa: a history of duplications.</title>
        <authorList>
            <person name="Yu J."/>
            <person name="Wang J."/>
            <person name="Lin W."/>
            <person name="Li S."/>
            <person name="Li H."/>
            <person name="Zhou J."/>
            <person name="Ni P."/>
            <person name="Dong W."/>
            <person name="Hu S."/>
            <person name="Zeng C."/>
            <person name="Zhang J."/>
            <person name="Zhang Y."/>
            <person name="Li R."/>
            <person name="Xu Z."/>
            <person name="Li S."/>
            <person name="Li X."/>
            <person name="Zheng H."/>
            <person name="Cong L."/>
            <person name="Lin L."/>
            <person name="Yin J."/>
            <person name="Geng J."/>
            <person name="Li G."/>
            <person name="Shi J."/>
            <person name="Liu J."/>
            <person name="Lv H."/>
            <person name="Li J."/>
            <person name="Wang J."/>
            <person name="Deng Y."/>
            <person name="Ran L."/>
            <person name="Shi X."/>
            <person name="Wang X."/>
            <person name="Wu Q."/>
            <person name="Li C."/>
            <person name="Ren X."/>
            <person name="Wang J."/>
            <person name="Wang X."/>
            <person name="Li D."/>
            <person name="Liu D."/>
            <person name="Zhang X."/>
            <person name="Ji Z."/>
            <person name="Zhao W."/>
            <person name="Sun Y."/>
            <person name="Zhang Z."/>
            <person name="Bao J."/>
            <person name="Han Y."/>
            <person name="Dong L."/>
            <person name="Ji J."/>
            <person name="Chen P."/>
            <person name="Wu S."/>
            <person name="Liu J."/>
            <person name="Xiao Y."/>
            <person name="Bu D."/>
            <person name="Tan J."/>
            <person name="Yang L."/>
            <person name="Ye C."/>
            <person name="Zhang J."/>
            <person name="Xu J."/>
            <person name="Zhou Y."/>
            <person name="Yu Y."/>
            <person name="Zhang B."/>
            <person name="Zhuang S."/>
            <person name="Wei H."/>
            <person name="Liu B."/>
            <person name="Lei M."/>
            <person name="Yu H."/>
            <person name="Li Y."/>
            <person name="Xu H."/>
            <person name="Wei S."/>
            <person name="He X."/>
            <person name="Fang L."/>
            <person name="Zhang Z."/>
            <person name="Zhang Y."/>
            <person name="Huang X."/>
            <person name="Su Z."/>
            <person name="Tong W."/>
            <person name="Li J."/>
            <person name="Tong Z."/>
            <person name="Li S."/>
            <person name="Ye J."/>
            <person name="Wang L."/>
            <person name="Fang L."/>
            <person name="Lei T."/>
            <person name="Chen C."/>
            <person name="Chen H."/>
            <person name="Xu Z."/>
            <person name="Li H."/>
            <person name="Huang H."/>
            <person name="Zhang F."/>
            <person name="Xu H."/>
            <person name="Li N."/>
            <person name="Zhao C."/>
            <person name="Li S."/>
            <person name="Dong L."/>
            <person name="Huang Y."/>
            <person name="Li L."/>
            <person name="Xi Y."/>
            <person name="Qi Q."/>
            <person name="Li W."/>
            <person name="Zhang B."/>
            <person name="Hu W."/>
            <person name="Zhang Y."/>
            <person name="Tian X."/>
            <person name="Jiao Y."/>
            <person name="Liang X."/>
            <person name="Jin J."/>
            <person name="Gao L."/>
            <person name="Zheng W."/>
            <person name="Hao B."/>
            <person name="Liu S."/>
            <person name="Wang W."/>
            <person name="Yuan L."/>
            <person name="Cao M."/>
            <person name="McDermott J."/>
            <person name="Samudrala R."/>
            <person name="Wang J."/>
            <person name="Wong G.K."/>
            <person name="Yang H."/>
        </authorList>
    </citation>
    <scope>NUCLEOTIDE SEQUENCE [LARGE SCALE GENOMIC DNA]</scope>
</reference>
<evidence type="ECO:0000256" key="1">
    <source>
        <dbReference type="SAM" id="MobiDB-lite"/>
    </source>
</evidence>
<name>A3BWH0_ORYSJ</name>
<feature type="region of interest" description="Disordered" evidence="1">
    <location>
        <begin position="63"/>
        <end position="91"/>
    </location>
</feature>
<sequence>MEVAEGEIGFLTTRVTELTSSINSILGSLQGMEKWIPTVDLGMKDLRQAVDQVNARVAQLETRAQATPAMAKQTPVGPGDDENYQGDATGASFAQERTLVKV</sequence>
<protein>
    <submittedName>
        <fullName evidence="2">Uncharacterized protein</fullName>
    </submittedName>
</protein>
<accession>A3BWH0</accession>
<organism evidence="2">
    <name type="scientific">Oryza sativa subsp. japonica</name>
    <name type="common">Rice</name>
    <dbReference type="NCBI Taxonomy" id="39947"/>
    <lineage>
        <taxon>Eukaryota</taxon>
        <taxon>Viridiplantae</taxon>
        <taxon>Streptophyta</taxon>
        <taxon>Embryophyta</taxon>
        <taxon>Tracheophyta</taxon>
        <taxon>Spermatophyta</taxon>
        <taxon>Magnoliopsida</taxon>
        <taxon>Liliopsida</taxon>
        <taxon>Poales</taxon>
        <taxon>Poaceae</taxon>
        <taxon>BOP clade</taxon>
        <taxon>Oryzoideae</taxon>
        <taxon>Oryzeae</taxon>
        <taxon>Oryzinae</taxon>
        <taxon>Oryza</taxon>
        <taxon>Oryza sativa</taxon>
    </lineage>
</organism>
<reference evidence="2" key="2">
    <citation type="submission" date="2008-12" db="EMBL/GenBank/DDBJ databases">
        <title>Improved gene annotation of the rice (Oryza sativa) genomes.</title>
        <authorList>
            <person name="Wang J."/>
            <person name="Li R."/>
            <person name="Fan W."/>
            <person name="Huang Q."/>
            <person name="Zhang J."/>
            <person name="Zhou Y."/>
            <person name="Hu Y."/>
            <person name="Zi S."/>
            <person name="Li J."/>
            <person name="Ni P."/>
            <person name="Zheng H."/>
            <person name="Zhang Y."/>
            <person name="Zhao M."/>
            <person name="Hao Q."/>
            <person name="McDermott J."/>
            <person name="Samudrala R."/>
            <person name="Kristiansen K."/>
            <person name="Wong G.K.-S."/>
        </authorList>
    </citation>
    <scope>NUCLEOTIDE SEQUENCE</scope>
</reference>